<protein>
    <submittedName>
        <fullName evidence="1">Uncharacterized protein</fullName>
    </submittedName>
</protein>
<comment type="caution">
    <text evidence="1">The sequence shown here is derived from an EMBL/GenBank/DDBJ whole genome shotgun (WGS) entry which is preliminary data.</text>
</comment>
<dbReference type="Proteomes" id="UP001060085">
    <property type="component" value="Linkage Group LG04"/>
</dbReference>
<organism evidence="1 2">
    <name type="scientific">Catharanthus roseus</name>
    <name type="common">Madagascar periwinkle</name>
    <name type="synonym">Vinca rosea</name>
    <dbReference type="NCBI Taxonomy" id="4058"/>
    <lineage>
        <taxon>Eukaryota</taxon>
        <taxon>Viridiplantae</taxon>
        <taxon>Streptophyta</taxon>
        <taxon>Embryophyta</taxon>
        <taxon>Tracheophyta</taxon>
        <taxon>Spermatophyta</taxon>
        <taxon>Magnoliopsida</taxon>
        <taxon>eudicotyledons</taxon>
        <taxon>Gunneridae</taxon>
        <taxon>Pentapetalae</taxon>
        <taxon>asterids</taxon>
        <taxon>lamiids</taxon>
        <taxon>Gentianales</taxon>
        <taxon>Apocynaceae</taxon>
        <taxon>Rauvolfioideae</taxon>
        <taxon>Vinceae</taxon>
        <taxon>Catharanthinae</taxon>
        <taxon>Catharanthus</taxon>
    </lineage>
</organism>
<gene>
    <name evidence="1" type="ORF">M9H77_15996</name>
</gene>
<accession>A0ACC0B172</accession>
<name>A0ACC0B172_CATRO</name>
<reference evidence="2" key="1">
    <citation type="journal article" date="2023" name="Nat. Plants">
        <title>Single-cell RNA sequencing provides a high-resolution roadmap for understanding the multicellular compartmentation of specialized metabolism.</title>
        <authorList>
            <person name="Sun S."/>
            <person name="Shen X."/>
            <person name="Li Y."/>
            <person name="Li Y."/>
            <person name="Wang S."/>
            <person name="Li R."/>
            <person name="Zhang H."/>
            <person name="Shen G."/>
            <person name="Guo B."/>
            <person name="Wei J."/>
            <person name="Xu J."/>
            <person name="St-Pierre B."/>
            <person name="Chen S."/>
            <person name="Sun C."/>
        </authorList>
    </citation>
    <scope>NUCLEOTIDE SEQUENCE [LARGE SCALE GENOMIC DNA]</scope>
</reference>
<keyword evidence="2" id="KW-1185">Reference proteome</keyword>
<evidence type="ECO:0000313" key="2">
    <source>
        <dbReference type="Proteomes" id="UP001060085"/>
    </source>
</evidence>
<proteinExistence type="predicted"/>
<sequence length="557" mass="61199">MDDAENPKSSSASTKQGGWITFPFIIGTMAGMSLAAGGWVTNLIVYLMEEFNMKSINAAQVYNVVNGCTLIFPIFGAILADSFLGCFSVVWISALISLMGTLLLVLTAAINKLRPPRCENIGSNLCQNPSQLQIAMLYTGLTLASIGLAGTRYTIAPMGANQFNKPKQQSIFINWYIVTMYIATVISSTAIVYVQDNLSWTLGYGISVAANVVGLALFLAGHKFYRNLKPQGSPFVSLARVVVAAVGKRKVLVSSNSEDYYQGQLDGEDKKVHFALPTKSFSRFLNRAALKAEGDTNPTNGHLEKPWKLCTVQEVEDFKGLIKLVPIWSTGLFLCTPLVIQLSMTVIQALAMDRHLGSSFKIPASTMQIFILMSTSITIIFIDRLIFPLWEKIIGGRSPVLTPLKRIGIGHLMTILSMAVSALVESRRLKIVHQKGAEPMSVLWLVPGLAIAGIGEGFHFPGNVSFYYQEFPVSLKSTSTAIVAMFIGIAFYLGNAVMDLVRKTTDWLPDDINKGRLDYVFWACCVVGAINFGYYLVCVSMYKYHNVEKVTTKDYPK</sequence>
<evidence type="ECO:0000313" key="1">
    <source>
        <dbReference type="EMBL" id="KAI5666143.1"/>
    </source>
</evidence>
<dbReference type="EMBL" id="CM044704">
    <property type="protein sequence ID" value="KAI5666143.1"/>
    <property type="molecule type" value="Genomic_DNA"/>
</dbReference>